<gene>
    <name evidence="2" type="ORF">CLEP1334_LOCUS25972</name>
</gene>
<name>A0A7S0JG56_9EUKA</name>
<reference evidence="2" key="1">
    <citation type="submission" date="2021-01" db="EMBL/GenBank/DDBJ databases">
        <authorList>
            <person name="Corre E."/>
            <person name="Pelletier E."/>
            <person name="Niang G."/>
            <person name="Scheremetjew M."/>
            <person name="Finn R."/>
            <person name="Kale V."/>
            <person name="Holt S."/>
            <person name="Cochrane G."/>
            <person name="Meng A."/>
            <person name="Brown T."/>
            <person name="Cohen L."/>
        </authorList>
    </citation>
    <scope>NUCLEOTIDE SEQUENCE</scope>
    <source>
        <strain evidence="2">RCC1130</strain>
    </source>
</reference>
<dbReference type="AlphaFoldDB" id="A0A7S0JG56"/>
<sequence>MRPSPKEGRVRYVDKCKNSARTLASRRALLIGALAQPLLVTRDTLPHAAALAAAAPAPLRDVNSLRDVVQSTLAVADDGRTPLELALRPSYSIETRDVLYPEWFVGRWKVKSTLCQVLAPAGDFFFSPGRNGTAALRRARLEMSAPPLEYECRWRREPDGSVVVDRGYNVASISKAALGARAVQDVAEDGADHVTLVIAPGGAPKGLLYRCDLRVVARHSEATGEATCAAASARCRFDCAETVRQTITVVPGEAVSVGTQPPAVKEVETICLYESRPDGSINGYQRTSTFLVPDAAYTAESPLVEQQAARMLRARDGRMVATDVRTYMLEYTRA</sequence>
<dbReference type="EMBL" id="HBER01051964">
    <property type="protein sequence ID" value="CAD8550682.1"/>
    <property type="molecule type" value="Transcribed_RNA"/>
</dbReference>
<feature type="domain" description="DUF6816" evidence="1">
    <location>
        <begin position="96"/>
        <end position="296"/>
    </location>
</feature>
<evidence type="ECO:0000259" key="1">
    <source>
        <dbReference type="Pfam" id="PF20670"/>
    </source>
</evidence>
<dbReference type="InterPro" id="IPR049213">
    <property type="entry name" value="DUF6816"/>
</dbReference>
<proteinExistence type="predicted"/>
<accession>A0A7S0JG56</accession>
<evidence type="ECO:0000313" key="2">
    <source>
        <dbReference type="EMBL" id="CAD8550682.1"/>
    </source>
</evidence>
<dbReference type="Pfam" id="PF20670">
    <property type="entry name" value="DUF6816"/>
    <property type="match status" value="1"/>
</dbReference>
<protein>
    <recommendedName>
        <fullName evidence="1">DUF6816 domain-containing protein</fullName>
    </recommendedName>
</protein>
<organism evidence="2">
    <name type="scientific">Calcidiscus leptoporus</name>
    <dbReference type="NCBI Taxonomy" id="127549"/>
    <lineage>
        <taxon>Eukaryota</taxon>
        <taxon>Haptista</taxon>
        <taxon>Haptophyta</taxon>
        <taxon>Prymnesiophyceae</taxon>
        <taxon>Coccolithales</taxon>
        <taxon>Calcidiscaceae</taxon>
        <taxon>Calcidiscus</taxon>
    </lineage>
</organism>